<dbReference type="Pfam" id="PF17802">
    <property type="entry name" value="SpaA"/>
    <property type="match status" value="1"/>
</dbReference>
<keyword evidence="4" id="KW-0572">Peptidoglycan-anchor</keyword>
<dbReference type="InterPro" id="IPR026466">
    <property type="entry name" value="Fim_isopep_form_D2_dom"/>
</dbReference>
<keyword evidence="3 6" id="KW-0732">Signal</keyword>
<dbReference type="GO" id="GO:0005975">
    <property type="term" value="P:carbohydrate metabolic process"/>
    <property type="evidence" value="ECO:0007669"/>
    <property type="project" value="UniProtKB-ARBA"/>
</dbReference>
<gene>
    <name evidence="8" type="ORF">PG2011B_0203</name>
</gene>
<dbReference type="Pfam" id="PF16569">
    <property type="entry name" value="GramPos_pilinBB"/>
    <property type="match status" value="1"/>
</dbReference>
<keyword evidence="5" id="KW-1133">Transmembrane helix</keyword>
<dbReference type="InterPro" id="IPR019931">
    <property type="entry name" value="LPXTG_anchor"/>
</dbReference>
<evidence type="ECO:0000259" key="7">
    <source>
        <dbReference type="PROSITE" id="PS50847"/>
    </source>
</evidence>
<feature type="chain" id="PRO_5032673634" evidence="6">
    <location>
        <begin position="31"/>
        <end position="519"/>
    </location>
</feature>
<keyword evidence="2" id="KW-0964">Secreted</keyword>
<sequence>MKKVWKGAAAVVAALSLGVTGFVGAGTAMAAPTRTGQITVNDGDTHTYAIYQLATGDVVSAENGLGGTLSNAVAGTNFNGNDIVAALEAIKNGSTDIQKANIAAGYLKADTVQAPVANITADNQTATGLTSGYYLIKDTTPNASLAYGETHNRYVLVLVGDKNNTIKVTSKRDSVTSEKKVKDGTKSWNDATDVNIGDTVEFRLMGTLPANYSEYSYFKYNFSDTLSKGLNFNGKVEVYVGEKGSQGAKDITSYFEVTPGAAVTTAPTGDTAIAINAKAGADNKYLKAIEGLTATSKIFVYYSATLNENAVIGEAGNPNTMHLEYTSHPSEDKMGKTTEDKVKVFTFELDIFKTFNGTTPGSNDLPKFTLYKKGADGAYTAYTSTKEPKAEKAVTPQQNGSSTSYVLDYKGLKAGEYKLVETHVPAGYNKADDVVFTINADEHSTEAVEPVLTKLEVLSFTGATVDKSSGIISGTIVNNKGSELPSTGGMGTVVLYTVGGLIVLIAGVGLAVALRRRQA</sequence>
<feature type="transmembrane region" description="Helical" evidence="5">
    <location>
        <begin position="493"/>
        <end position="514"/>
    </location>
</feature>
<evidence type="ECO:0000313" key="8">
    <source>
        <dbReference type="EMBL" id="RYM96721.1"/>
    </source>
</evidence>
<dbReference type="InterPro" id="IPR032334">
    <property type="entry name" value="GramPos_pilinBB"/>
</dbReference>
<evidence type="ECO:0000256" key="1">
    <source>
        <dbReference type="ARBA" id="ARBA00022512"/>
    </source>
</evidence>
<accession>A0A8B3RK58</accession>
<keyword evidence="1" id="KW-0134">Cell wall</keyword>
<comment type="caution">
    <text evidence="8">The sequence shown here is derived from an EMBL/GenBank/DDBJ whole genome shotgun (WGS) entry which is preliminary data.</text>
</comment>
<dbReference type="NCBIfam" id="TIGR01167">
    <property type="entry name" value="LPXTG_anchor"/>
    <property type="match status" value="1"/>
</dbReference>
<dbReference type="Proteomes" id="UP000293613">
    <property type="component" value="Unassembled WGS sequence"/>
</dbReference>
<name>A0A8B3RK58_BIFAN</name>
<protein>
    <submittedName>
        <fullName evidence="8">Gram-positive pilin backbone subunit 2, Cna-B-like domain-containing protein</fullName>
    </submittedName>
</protein>
<evidence type="ECO:0000256" key="6">
    <source>
        <dbReference type="SAM" id="SignalP"/>
    </source>
</evidence>
<reference evidence="8 9" key="1">
    <citation type="journal article" date="2019" name="Appl. Environ. Microbiol.">
        <title>Dissecting the evolutionary development of the Bifidobacterium animalis species through comparative genomics analyses.</title>
        <authorList>
            <person name="Lugli G.A."/>
            <person name="Mancino W."/>
            <person name="Milani C."/>
            <person name="Duranti S."/>
            <person name="Mancabelli L."/>
            <person name="Napoli S."/>
            <person name="Mangifesta M."/>
            <person name="Viappiani A."/>
            <person name="Anzalone R."/>
            <person name="Longhi G."/>
            <person name="van Sinderen D."/>
            <person name="Ventura M."/>
            <person name="Turroni F."/>
        </authorList>
    </citation>
    <scope>NUCLEOTIDE SEQUENCE [LARGE SCALE GENOMIC DNA]</scope>
    <source>
        <strain evidence="8 9">2011B</strain>
    </source>
</reference>
<dbReference type="InterPro" id="IPR013783">
    <property type="entry name" value="Ig-like_fold"/>
</dbReference>
<dbReference type="NCBIfam" id="TIGR04226">
    <property type="entry name" value="RrgB_K2N_iso_D2"/>
    <property type="match status" value="1"/>
</dbReference>
<feature type="signal peptide" evidence="6">
    <location>
        <begin position="1"/>
        <end position="30"/>
    </location>
</feature>
<dbReference type="Gene3D" id="2.60.40.10">
    <property type="entry name" value="Immunoglobulins"/>
    <property type="match status" value="1"/>
</dbReference>
<dbReference type="Pfam" id="PF00746">
    <property type="entry name" value="Gram_pos_anchor"/>
    <property type="match status" value="1"/>
</dbReference>
<evidence type="ECO:0000256" key="5">
    <source>
        <dbReference type="SAM" id="Phobius"/>
    </source>
</evidence>
<dbReference type="AlphaFoldDB" id="A0A8B3RK58"/>
<keyword evidence="5" id="KW-0812">Transmembrane</keyword>
<keyword evidence="5" id="KW-0472">Membrane</keyword>
<evidence type="ECO:0000256" key="3">
    <source>
        <dbReference type="ARBA" id="ARBA00022729"/>
    </source>
</evidence>
<dbReference type="PROSITE" id="PS50847">
    <property type="entry name" value="GRAM_POS_ANCHORING"/>
    <property type="match status" value="1"/>
</dbReference>
<dbReference type="Gene3D" id="2.60.40.740">
    <property type="match status" value="1"/>
</dbReference>
<feature type="domain" description="Gram-positive cocci surface proteins LPxTG" evidence="7">
    <location>
        <begin position="484"/>
        <end position="519"/>
    </location>
</feature>
<dbReference type="InterPro" id="IPR041033">
    <property type="entry name" value="SpaA_PFL_dom_1"/>
</dbReference>
<evidence type="ECO:0000256" key="4">
    <source>
        <dbReference type="ARBA" id="ARBA00023088"/>
    </source>
</evidence>
<evidence type="ECO:0000313" key="9">
    <source>
        <dbReference type="Proteomes" id="UP000293613"/>
    </source>
</evidence>
<proteinExistence type="predicted"/>
<dbReference type="EMBL" id="RSCO01000011">
    <property type="protein sequence ID" value="RYM96721.1"/>
    <property type="molecule type" value="Genomic_DNA"/>
</dbReference>
<dbReference type="RefSeq" id="WP_130077138.1">
    <property type="nucleotide sequence ID" value="NZ_RSCO01000011.1"/>
</dbReference>
<organism evidence="8 9">
    <name type="scientific">Bifidobacterium animalis subsp. lactis</name>
    <name type="common">Bifidobacterium lactis</name>
    <dbReference type="NCBI Taxonomy" id="302911"/>
    <lineage>
        <taxon>Bacteria</taxon>
        <taxon>Bacillati</taxon>
        <taxon>Actinomycetota</taxon>
        <taxon>Actinomycetes</taxon>
        <taxon>Bifidobacteriales</taxon>
        <taxon>Bifidobacteriaceae</taxon>
        <taxon>Bifidobacterium</taxon>
    </lineage>
</organism>
<evidence type="ECO:0000256" key="2">
    <source>
        <dbReference type="ARBA" id="ARBA00022525"/>
    </source>
</evidence>